<protein>
    <submittedName>
        <fullName evidence="5">LacI family transcriptional regulator</fullName>
    </submittedName>
</protein>
<dbReference type="SUPFAM" id="SSF53822">
    <property type="entry name" value="Periplasmic binding protein-like I"/>
    <property type="match status" value="1"/>
</dbReference>
<gene>
    <name evidence="5" type="ORF">GCM10011499_35910</name>
</gene>
<evidence type="ECO:0000256" key="3">
    <source>
        <dbReference type="ARBA" id="ARBA00023163"/>
    </source>
</evidence>
<sequence length="346" mass="38369">MPSSRKLTIYDLASLAGTSASTVSAVLNGTWKKRRISKASAEAIQKIAEEAGYLHNMQARGLRKHRSGLIGMIIPLHDNRFFSSISQVFEREARARDFWPIVVSTLRDPEMEISTARTLMSYRIEYLLVTGATDPDGIGSVCDAAGVRHVNLDLPGRTAPSIISDNYQGAYDLANAVYDRIFAETGEKAPWVPFLGGRAQDHATARRIEGFSDAARDRGMPLYPEQIEARGYAPELAEATIRKLYETHGKLPSGLFINSTIAFEGVIRFFRTLPRNELHTLVVGCYDWDPFATLVDFPLIMVRQDVEKLVTGAFSLIDAGDFSAREPILVQPQLVTDLGGYDRRDA</sequence>
<organism evidence="5 6">
    <name type="scientific">Pelagibacterium lentulum</name>
    <dbReference type="NCBI Taxonomy" id="2029865"/>
    <lineage>
        <taxon>Bacteria</taxon>
        <taxon>Pseudomonadati</taxon>
        <taxon>Pseudomonadota</taxon>
        <taxon>Alphaproteobacteria</taxon>
        <taxon>Hyphomicrobiales</taxon>
        <taxon>Devosiaceae</taxon>
        <taxon>Pelagibacterium</taxon>
    </lineage>
</organism>
<dbReference type="SMART" id="SM00354">
    <property type="entry name" value="HTH_LACI"/>
    <property type="match status" value="1"/>
</dbReference>
<dbReference type="OrthoDB" id="7683681at2"/>
<evidence type="ECO:0000256" key="1">
    <source>
        <dbReference type="ARBA" id="ARBA00023015"/>
    </source>
</evidence>
<dbReference type="Gene3D" id="1.10.260.40">
    <property type="entry name" value="lambda repressor-like DNA-binding domains"/>
    <property type="match status" value="1"/>
</dbReference>
<dbReference type="InterPro" id="IPR028082">
    <property type="entry name" value="Peripla_BP_I"/>
</dbReference>
<dbReference type="PROSITE" id="PS50932">
    <property type="entry name" value="HTH_LACI_2"/>
    <property type="match status" value="1"/>
</dbReference>
<keyword evidence="6" id="KW-1185">Reference proteome</keyword>
<dbReference type="PANTHER" id="PTHR30146:SF109">
    <property type="entry name" value="HTH-TYPE TRANSCRIPTIONAL REGULATOR GALS"/>
    <property type="match status" value="1"/>
</dbReference>
<reference evidence="5 6" key="1">
    <citation type="journal article" date="2014" name="Int. J. Syst. Evol. Microbiol.">
        <title>Complete genome sequence of Corynebacterium casei LMG S-19264T (=DSM 44701T), isolated from a smear-ripened cheese.</title>
        <authorList>
            <consortium name="US DOE Joint Genome Institute (JGI-PGF)"/>
            <person name="Walter F."/>
            <person name="Albersmeier A."/>
            <person name="Kalinowski J."/>
            <person name="Ruckert C."/>
        </authorList>
    </citation>
    <scope>NUCLEOTIDE SEQUENCE [LARGE SCALE GENOMIC DNA]</scope>
    <source>
        <strain evidence="5 6">CGMCC 1.15896</strain>
    </source>
</reference>
<dbReference type="InterPro" id="IPR000843">
    <property type="entry name" value="HTH_LacI"/>
</dbReference>
<dbReference type="EMBL" id="BMKB01000008">
    <property type="protein sequence ID" value="GGA62366.1"/>
    <property type="molecule type" value="Genomic_DNA"/>
</dbReference>
<dbReference type="Pfam" id="PF00532">
    <property type="entry name" value="Peripla_BP_1"/>
    <property type="match status" value="1"/>
</dbReference>
<evidence type="ECO:0000256" key="2">
    <source>
        <dbReference type="ARBA" id="ARBA00023125"/>
    </source>
</evidence>
<keyword evidence="2" id="KW-0238">DNA-binding</keyword>
<dbReference type="Pfam" id="PF00356">
    <property type="entry name" value="LacI"/>
    <property type="match status" value="1"/>
</dbReference>
<comment type="caution">
    <text evidence="5">The sequence shown here is derived from an EMBL/GenBank/DDBJ whole genome shotgun (WGS) entry which is preliminary data.</text>
</comment>
<dbReference type="InterPro" id="IPR001761">
    <property type="entry name" value="Peripla_BP/Lac1_sug-bd_dom"/>
</dbReference>
<dbReference type="AlphaFoldDB" id="A0A916RM10"/>
<dbReference type="GO" id="GO:0003700">
    <property type="term" value="F:DNA-binding transcription factor activity"/>
    <property type="evidence" value="ECO:0007669"/>
    <property type="project" value="TreeGrafter"/>
</dbReference>
<evidence type="ECO:0000259" key="4">
    <source>
        <dbReference type="PROSITE" id="PS50932"/>
    </source>
</evidence>
<dbReference type="InterPro" id="IPR010982">
    <property type="entry name" value="Lambda_DNA-bd_dom_sf"/>
</dbReference>
<proteinExistence type="predicted"/>
<dbReference type="PANTHER" id="PTHR30146">
    <property type="entry name" value="LACI-RELATED TRANSCRIPTIONAL REPRESSOR"/>
    <property type="match status" value="1"/>
</dbReference>
<evidence type="ECO:0000313" key="5">
    <source>
        <dbReference type="EMBL" id="GGA62366.1"/>
    </source>
</evidence>
<name>A0A916RM10_9HYPH</name>
<evidence type="ECO:0000313" key="6">
    <source>
        <dbReference type="Proteomes" id="UP000596977"/>
    </source>
</evidence>
<keyword evidence="3" id="KW-0804">Transcription</keyword>
<accession>A0A916RM10</accession>
<dbReference type="CDD" id="cd01392">
    <property type="entry name" value="HTH_LacI"/>
    <property type="match status" value="1"/>
</dbReference>
<dbReference type="SUPFAM" id="SSF47413">
    <property type="entry name" value="lambda repressor-like DNA-binding domains"/>
    <property type="match status" value="1"/>
</dbReference>
<dbReference type="Proteomes" id="UP000596977">
    <property type="component" value="Unassembled WGS sequence"/>
</dbReference>
<keyword evidence="1" id="KW-0805">Transcription regulation</keyword>
<feature type="domain" description="HTH lacI-type" evidence="4">
    <location>
        <begin position="7"/>
        <end position="64"/>
    </location>
</feature>
<dbReference type="GO" id="GO:0000976">
    <property type="term" value="F:transcription cis-regulatory region binding"/>
    <property type="evidence" value="ECO:0007669"/>
    <property type="project" value="TreeGrafter"/>
</dbReference>
<dbReference type="Gene3D" id="3.40.50.2300">
    <property type="match status" value="2"/>
</dbReference>
<dbReference type="RefSeq" id="WP_127072234.1">
    <property type="nucleotide sequence ID" value="NZ_BMKB01000008.1"/>
</dbReference>